<sequence length="36" mass="3945">MLFLEVLIKSIHQSLQALLKCTSRLVELLSGFGAKG</sequence>
<dbReference type="EMBL" id="GBXM01041085">
    <property type="protein sequence ID" value="JAH67492.1"/>
    <property type="molecule type" value="Transcribed_RNA"/>
</dbReference>
<evidence type="ECO:0000313" key="1">
    <source>
        <dbReference type="EMBL" id="JAH67492.1"/>
    </source>
</evidence>
<reference evidence="1" key="2">
    <citation type="journal article" date="2015" name="Fish Shellfish Immunol.">
        <title>Early steps in the European eel (Anguilla anguilla)-Vibrio vulnificus interaction in the gills: Role of the RtxA13 toxin.</title>
        <authorList>
            <person name="Callol A."/>
            <person name="Pajuelo D."/>
            <person name="Ebbesson L."/>
            <person name="Teles M."/>
            <person name="MacKenzie S."/>
            <person name="Amaro C."/>
        </authorList>
    </citation>
    <scope>NUCLEOTIDE SEQUENCE</scope>
</reference>
<organism evidence="1">
    <name type="scientific">Anguilla anguilla</name>
    <name type="common">European freshwater eel</name>
    <name type="synonym">Muraena anguilla</name>
    <dbReference type="NCBI Taxonomy" id="7936"/>
    <lineage>
        <taxon>Eukaryota</taxon>
        <taxon>Metazoa</taxon>
        <taxon>Chordata</taxon>
        <taxon>Craniata</taxon>
        <taxon>Vertebrata</taxon>
        <taxon>Euteleostomi</taxon>
        <taxon>Actinopterygii</taxon>
        <taxon>Neopterygii</taxon>
        <taxon>Teleostei</taxon>
        <taxon>Anguilliformes</taxon>
        <taxon>Anguillidae</taxon>
        <taxon>Anguilla</taxon>
    </lineage>
</organism>
<accession>A0A0E9UNX5</accession>
<dbReference type="AlphaFoldDB" id="A0A0E9UNX5"/>
<proteinExistence type="predicted"/>
<protein>
    <submittedName>
        <fullName evidence="1">Uncharacterized protein</fullName>
    </submittedName>
</protein>
<reference evidence="1" key="1">
    <citation type="submission" date="2014-11" db="EMBL/GenBank/DDBJ databases">
        <authorList>
            <person name="Amaro Gonzalez C."/>
        </authorList>
    </citation>
    <scope>NUCLEOTIDE SEQUENCE</scope>
</reference>
<name>A0A0E9UNX5_ANGAN</name>